<accession>A0ABV2TFC9</accession>
<proteinExistence type="predicted"/>
<gene>
    <name evidence="3" type="ORF">ABXR19_00360</name>
</gene>
<comment type="caution">
    <text evidence="3">The sequence shown here is derived from an EMBL/GenBank/DDBJ whole genome shotgun (WGS) entry which is preliminary data.</text>
</comment>
<dbReference type="Pfam" id="PF01738">
    <property type="entry name" value="DLH"/>
    <property type="match status" value="1"/>
</dbReference>
<dbReference type="Proteomes" id="UP001549691">
    <property type="component" value="Unassembled WGS sequence"/>
</dbReference>
<evidence type="ECO:0000259" key="2">
    <source>
        <dbReference type="Pfam" id="PF01738"/>
    </source>
</evidence>
<reference evidence="3 4" key="1">
    <citation type="submission" date="2024-07" db="EMBL/GenBank/DDBJ databases">
        <title>Uliginosibacterium flavum JJ3220;KACC:17644.</title>
        <authorList>
            <person name="Kim M.K."/>
        </authorList>
    </citation>
    <scope>NUCLEOTIDE SEQUENCE [LARGE SCALE GENOMIC DNA]</scope>
    <source>
        <strain evidence="3 4">KACC:17644</strain>
    </source>
</reference>
<keyword evidence="3" id="KW-0378">Hydrolase</keyword>
<dbReference type="InterPro" id="IPR002925">
    <property type="entry name" value="Dienelactn_hydro"/>
</dbReference>
<feature type="chain" id="PRO_5045532453" evidence="1">
    <location>
        <begin position="23"/>
        <end position="354"/>
    </location>
</feature>
<dbReference type="GO" id="GO:0016787">
    <property type="term" value="F:hydrolase activity"/>
    <property type="evidence" value="ECO:0007669"/>
    <property type="project" value="UniProtKB-KW"/>
</dbReference>
<dbReference type="InterPro" id="IPR029058">
    <property type="entry name" value="AB_hydrolase_fold"/>
</dbReference>
<organism evidence="3 4">
    <name type="scientific">Uliginosibacterium flavum</name>
    <dbReference type="NCBI Taxonomy" id="1396831"/>
    <lineage>
        <taxon>Bacteria</taxon>
        <taxon>Pseudomonadati</taxon>
        <taxon>Pseudomonadota</taxon>
        <taxon>Betaproteobacteria</taxon>
        <taxon>Rhodocyclales</taxon>
        <taxon>Zoogloeaceae</taxon>
        <taxon>Uliginosibacterium</taxon>
    </lineage>
</organism>
<dbReference type="EMBL" id="JBEWZI010000001">
    <property type="protein sequence ID" value="MET7012623.1"/>
    <property type="molecule type" value="Genomic_DNA"/>
</dbReference>
<keyword evidence="1" id="KW-0732">Signal</keyword>
<protein>
    <submittedName>
        <fullName evidence="3">Alpha/beta hydrolase fold domain-containing protein</fullName>
    </submittedName>
</protein>
<evidence type="ECO:0000256" key="1">
    <source>
        <dbReference type="SAM" id="SignalP"/>
    </source>
</evidence>
<name>A0ABV2TFC9_9RHOO</name>
<feature type="signal peptide" evidence="1">
    <location>
        <begin position="1"/>
        <end position="22"/>
    </location>
</feature>
<evidence type="ECO:0000313" key="3">
    <source>
        <dbReference type="EMBL" id="MET7012623.1"/>
    </source>
</evidence>
<dbReference type="Gene3D" id="3.40.50.1820">
    <property type="entry name" value="alpha/beta hydrolase"/>
    <property type="match status" value="1"/>
</dbReference>
<sequence length="354" mass="38826">MLQRCLATALFLSILLPQFASAQDDAQTLSARYAPEAWQAQRLHRNVEVMTVGEGPSRAYIFMPQNPGATRAPLVFFHHGWLGMNPKNFGGLIDLLVRRGAVVIFPVYQDGDQTPPQRVTEIAGQADASALALLQMRYPERVDTNKVFYLGFSMGASISLNLALKPERFGLPAPRAMLLIAPGDAPHVARGALAESIIGRVEALPRNLPTVLVAGMADSQIGVPTARSIAARLCHLSEQQRTLILLPSDSDEGARIQAGHGSPGAPDSRYDFPDSRAPVPTSIPGKNDFEASASLNLLDYYGYWRLATRLLDWVDGKEYPEEIFSRHGVENRFLGRWPSGKPYAEALVEDPCRR</sequence>
<dbReference type="SUPFAM" id="SSF53474">
    <property type="entry name" value="alpha/beta-Hydrolases"/>
    <property type="match status" value="1"/>
</dbReference>
<feature type="domain" description="Dienelactone hydrolase" evidence="2">
    <location>
        <begin position="58"/>
        <end position="167"/>
    </location>
</feature>
<evidence type="ECO:0000313" key="4">
    <source>
        <dbReference type="Proteomes" id="UP001549691"/>
    </source>
</evidence>
<dbReference type="RefSeq" id="WP_354599087.1">
    <property type="nucleotide sequence ID" value="NZ_JBEWZI010000001.1"/>
</dbReference>
<keyword evidence="4" id="KW-1185">Reference proteome</keyword>